<evidence type="ECO:0000313" key="13">
    <source>
        <dbReference type="Proteomes" id="UP000095038"/>
    </source>
</evidence>
<keyword evidence="8" id="KW-0539">Nucleus</keyword>
<dbReference type="Gene3D" id="2.40.50.430">
    <property type="match status" value="1"/>
</dbReference>
<evidence type="ECO:0000259" key="10">
    <source>
        <dbReference type="Pfam" id="PF04042"/>
    </source>
</evidence>
<evidence type="ECO:0000259" key="11">
    <source>
        <dbReference type="Pfam" id="PF18018"/>
    </source>
</evidence>
<proteinExistence type="inferred from homology"/>
<dbReference type="GO" id="GO:0003677">
    <property type="term" value="F:DNA binding"/>
    <property type="evidence" value="ECO:0007669"/>
    <property type="project" value="InterPro"/>
</dbReference>
<comment type="similarity">
    <text evidence="2">Belongs to the DNA polymerase delta/II small subunit family.</text>
</comment>
<keyword evidence="5" id="KW-0548">Nucleotidyltransferase</keyword>
<reference evidence="13" key="1">
    <citation type="submission" date="2016-05" db="EMBL/GenBank/DDBJ databases">
        <title>Comparative genomics of biotechnologically important yeasts.</title>
        <authorList>
            <consortium name="DOE Joint Genome Institute"/>
            <person name="Riley R."/>
            <person name="Haridas S."/>
            <person name="Wolfe K.H."/>
            <person name="Lopes M.R."/>
            <person name="Hittinger C.T."/>
            <person name="Goker M."/>
            <person name="Salamov A."/>
            <person name="Wisecaver J."/>
            <person name="Long T.M."/>
            <person name="Aerts A.L."/>
            <person name="Barry K."/>
            <person name="Choi C."/>
            <person name="Clum A."/>
            <person name="Coughlan A.Y."/>
            <person name="Deshpande S."/>
            <person name="Douglass A.P."/>
            <person name="Hanson S.J."/>
            <person name="Klenk H.-P."/>
            <person name="Labutti K."/>
            <person name="Lapidus A."/>
            <person name="Lindquist E."/>
            <person name="Lipzen A."/>
            <person name="Meier-Kolthoff J.P."/>
            <person name="Ohm R.A."/>
            <person name="Otillar R.P."/>
            <person name="Pangilinan J."/>
            <person name="Peng Y."/>
            <person name="Rokas A."/>
            <person name="Rosa C.A."/>
            <person name="Scheuner C."/>
            <person name="Sibirny A.A."/>
            <person name="Slot J.C."/>
            <person name="Stielow J.B."/>
            <person name="Sun H."/>
            <person name="Kurtzman C.P."/>
            <person name="Blackwell M."/>
            <person name="Grigoriev I.V."/>
            <person name="Jeffries T.W."/>
        </authorList>
    </citation>
    <scope>NUCLEOTIDE SEQUENCE [LARGE SCALE GENOMIC DNA]</scope>
    <source>
        <strain evidence="13">DSM 1968</strain>
    </source>
</reference>
<dbReference type="PANTHER" id="PTHR10416">
    <property type="entry name" value="DNA POLYMERASE DELTA SUBUNIT 2"/>
    <property type="match status" value="1"/>
</dbReference>
<dbReference type="FunFam" id="2.40.50.430:FF:000002">
    <property type="entry name" value="DNA polymerase delta subunit"/>
    <property type="match status" value="1"/>
</dbReference>
<sequence>MTVSTDCMDEELKSFQRNKSLIPLHYLNSKVFTLNYTNISRDYHQQYSSIYYKRLQSLRERVLKTAKEKWNNKVIQNIQIKHVEKVLDIPKEKPCWVIGLTYCEMEYKPNVLQEVAIGVYGIPPPPKPTYSNPDKDVLILEDESGRVVLDLSDDKFNDLVFVTGCVIGVLGIQVDIGLFKIIDIIFPSFPIQRKINLLVPSSDIVNNDNNKIAIISGLEIDLDEFDIIKMEILKEYLLGYLGNANQIKNITKLIIAGNSTKTLDQDSELRKDNDRFKYGTKAKSNYNSKAMNILDEFLSEILTSLPIDIMPGEFDPTEVSLPQQSLHKIFFNKSKKYIKTGDLRLLTNPAWFEIDNLRILGTSGQNINDILKYNIPVNKIENSENGENNKNVFEDNYQLRKKYIKSTLYWSNIIPTAPDTLSCYPYFEKDPFTLNETPHVYFIGNQPEYGSEFVKLKDDIQEIGYSNEVEMTESFNEEDQDELMMEVDKNRIENGSNNESNRENIVRIISVPKFKASGEIVLLDTKTLETEIIRIS</sequence>
<evidence type="ECO:0000256" key="1">
    <source>
        <dbReference type="ARBA" id="ARBA00004123"/>
    </source>
</evidence>
<keyword evidence="7" id="KW-0239">DNA-directed DNA polymerase</keyword>
<dbReference type="PANTHER" id="PTHR10416:SF0">
    <property type="entry name" value="DNA POLYMERASE DELTA SUBUNIT 2"/>
    <property type="match status" value="1"/>
</dbReference>
<keyword evidence="6" id="KW-0235">DNA replication</keyword>
<dbReference type="GO" id="GO:0016035">
    <property type="term" value="C:zeta DNA polymerase complex"/>
    <property type="evidence" value="ECO:0007669"/>
    <property type="project" value="EnsemblFungi"/>
</dbReference>
<dbReference type="Pfam" id="PF18018">
    <property type="entry name" value="DNA_pol_D_N"/>
    <property type="match status" value="1"/>
</dbReference>
<evidence type="ECO:0000256" key="3">
    <source>
        <dbReference type="ARBA" id="ARBA00012417"/>
    </source>
</evidence>
<feature type="domain" description="DNA polymerase alpha/delta/epsilon subunit B" evidence="10">
    <location>
        <begin position="212"/>
        <end position="449"/>
    </location>
</feature>
<dbReference type="GO" id="GO:0003887">
    <property type="term" value="F:DNA-directed DNA polymerase activity"/>
    <property type="evidence" value="ECO:0007669"/>
    <property type="project" value="UniProtKB-KW"/>
</dbReference>
<dbReference type="FunCoup" id="A0A1D2VEL8">
    <property type="interactions" value="875"/>
</dbReference>
<dbReference type="GO" id="GO:0005829">
    <property type="term" value="C:cytosol"/>
    <property type="evidence" value="ECO:0007669"/>
    <property type="project" value="EnsemblFungi"/>
</dbReference>
<organism evidence="12 13">
    <name type="scientific">Ascoidea rubescens DSM 1968</name>
    <dbReference type="NCBI Taxonomy" id="1344418"/>
    <lineage>
        <taxon>Eukaryota</taxon>
        <taxon>Fungi</taxon>
        <taxon>Dikarya</taxon>
        <taxon>Ascomycota</taxon>
        <taxon>Saccharomycotina</taxon>
        <taxon>Saccharomycetes</taxon>
        <taxon>Ascoideaceae</taxon>
        <taxon>Ascoidea</taxon>
    </lineage>
</organism>
<dbReference type="AlphaFoldDB" id="A0A1D2VEL8"/>
<evidence type="ECO:0000313" key="12">
    <source>
        <dbReference type="EMBL" id="ODV60124.1"/>
    </source>
</evidence>
<dbReference type="OrthoDB" id="3763at2759"/>
<dbReference type="Proteomes" id="UP000095038">
    <property type="component" value="Unassembled WGS sequence"/>
</dbReference>
<gene>
    <name evidence="12" type="ORF">ASCRUDRAFT_76637</name>
</gene>
<dbReference type="GO" id="GO:0043625">
    <property type="term" value="C:delta DNA polymerase complex"/>
    <property type="evidence" value="ECO:0007669"/>
    <property type="project" value="EnsemblFungi"/>
</dbReference>
<evidence type="ECO:0000256" key="7">
    <source>
        <dbReference type="ARBA" id="ARBA00022932"/>
    </source>
</evidence>
<dbReference type="RefSeq" id="XP_020046431.1">
    <property type="nucleotide sequence ID" value="XM_020193560.1"/>
</dbReference>
<evidence type="ECO:0000256" key="2">
    <source>
        <dbReference type="ARBA" id="ARBA00006035"/>
    </source>
</evidence>
<dbReference type="GO" id="GO:0006278">
    <property type="term" value="P:RNA-templated DNA biosynthetic process"/>
    <property type="evidence" value="ECO:0007669"/>
    <property type="project" value="EnsemblFungi"/>
</dbReference>
<evidence type="ECO:0000256" key="6">
    <source>
        <dbReference type="ARBA" id="ARBA00022705"/>
    </source>
</evidence>
<dbReference type="GO" id="GO:0043137">
    <property type="term" value="P:DNA replication, removal of RNA primer"/>
    <property type="evidence" value="ECO:0007669"/>
    <property type="project" value="EnsemblFungi"/>
</dbReference>
<evidence type="ECO:0000256" key="9">
    <source>
        <dbReference type="ARBA" id="ARBA00049244"/>
    </source>
</evidence>
<evidence type="ECO:0000256" key="8">
    <source>
        <dbReference type="ARBA" id="ARBA00023242"/>
    </source>
</evidence>
<name>A0A1D2VEL8_9ASCO</name>
<comment type="subcellular location">
    <subcellularLocation>
        <location evidence="1">Nucleus</location>
    </subcellularLocation>
</comment>
<dbReference type="InterPro" id="IPR007185">
    <property type="entry name" value="DNA_pol_a/d/e_bsu"/>
</dbReference>
<dbReference type="Pfam" id="PF04042">
    <property type="entry name" value="DNA_pol_E_B"/>
    <property type="match status" value="1"/>
</dbReference>
<feature type="domain" description="DNA polymerase delta subunit OB-fold" evidence="11">
    <location>
        <begin position="46"/>
        <end position="184"/>
    </location>
</feature>
<dbReference type="EC" id="2.7.7.7" evidence="3"/>
<comment type="catalytic activity">
    <reaction evidence="9">
        <text>DNA(n) + a 2'-deoxyribonucleoside 5'-triphosphate = DNA(n+1) + diphosphate</text>
        <dbReference type="Rhea" id="RHEA:22508"/>
        <dbReference type="Rhea" id="RHEA-COMP:17339"/>
        <dbReference type="Rhea" id="RHEA-COMP:17340"/>
        <dbReference type="ChEBI" id="CHEBI:33019"/>
        <dbReference type="ChEBI" id="CHEBI:61560"/>
        <dbReference type="ChEBI" id="CHEBI:173112"/>
        <dbReference type="EC" id="2.7.7.7"/>
    </reaction>
</comment>
<dbReference type="GO" id="GO:0006273">
    <property type="term" value="P:lagging strand elongation"/>
    <property type="evidence" value="ECO:0007669"/>
    <property type="project" value="UniProtKB-ARBA"/>
</dbReference>
<accession>A0A1D2VEL8</accession>
<dbReference type="STRING" id="1344418.A0A1D2VEL8"/>
<keyword evidence="4" id="KW-0808">Transferase</keyword>
<protein>
    <recommendedName>
        <fullName evidence="3">DNA-directed DNA polymerase</fullName>
        <ecNumber evidence="3">2.7.7.7</ecNumber>
    </recommendedName>
</protein>
<evidence type="ECO:0000256" key="5">
    <source>
        <dbReference type="ARBA" id="ARBA00022695"/>
    </source>
</evidence>
<evidence type="ECO:0000256" key="4">
    <source>
        <dbReference type="ARBA" id="ARBA00022679"/>
    </source>
</evidence>
<dbReference type="Gene3D" id="3.60.21.50">
    <property type="match status" value="1"/>
</dbReference>
<dbReference type="GeneID" id="30967196"/>
<dbReference type="EMBL" id="KV454483">
    <property type="protein sequence ID" value="ODV60124.1"/>
    <property type="molecule type" value="Genomic_DNA"/>
</dbReference>
<dbReference type="InterPro" id="IPR040663">
    <property type="entry name" value="DNA_pol_D_N"/>
</dbReference>
<dbReference type="InterPro" id="IPR024826">
    <property type="entry name" value="DNA_pol_delta/II_ssu"/>
</dbReference>
<keyword evidence="13" id="KW-1185">Reference proteome</keyword>
<dbReference type="InParanoid" id="A0A1D2VEL8"/>
<dbReference type="GO" id="GO:0006281">
    <property type="term" value="P:DNA repair"/>
    <property type="evidence" value="ECO:0007669"/>
    <property type="project" value="UniProtKB-ARBA"/>
</dbReference>